<dbReference type="AlphaFoldDB" id="A0AAU9IIV0"/>
<name>A0AAU9IIV0_9CILI</name>
<dbReference type="Proteomes" id="UP001162131">
    <property type="component" value="Unassembled WGS sequence"/>
</dbReference>
<gene>
    <name evidence="1" type="ORF">BSTOLATCC_MIC5368</name>
</gene>
<evidence type="ECO:0000313" key="1">
    <source>
        <dbReference type="EMBL" id="CAG9312118.1"/>
    </source>
</evidence>
<keyword evidence="2" id="KW-1185">Reference proteome</keyword>
<proteinExistence type="predicted"/>
<reference evidence="1" key="1">
    <citation type="submission" date="2021-09" db="EMBL/GenBank/DDBJ databases">
        <authorList>
            <consortium name="AG Swart"/>
            <person name="Singh M."/>
            <person name="Singh A."/>
            <person name="Seah K."/>
            <person name="Emmerich C."/>
        </authorList>
    </citation>
    <scope>NUCLEOTIDE SEQUENCE</scope>
    <source>
        <strain evidence="1">ATCC30299</strain>
    </source>
</reference>
<evidence type="ECO:0000313" key="2">
    <source>
        <dbReference type="Proteomes" id="UP001162131"/>
    </source>
</evidence>
<organism evidence="1 2">
    <name type="scientific">Blepharisma stoltei</name>
    <dbReference type="NCBI Taxonomy" id="1481888"/>
    <lineage>
        <taxon>Eukaryota</taxon>
        <taxon>Sar</taxon>
        <taxon>Alveolata</taxon>
        <taxon>Ciliophora</taxon>
        <taxon>Postciliodesmatophora</taxon>
        <taxon>Heterotrichea</taxon>
        <taxon>Heterotrichida</taxon>
        <taxon>Blepharismidae</taxon>
        <taxon>Blepharisma</taxon>
    </lineage>
</organism>
<sequence length="287" mass="32676">MIRSKSLCSPRIVSSALPTERKNIKTAQKVYIWESSIPQEWKQNKSVKLELIHVSQTNKNKNTLDFLVETQKYINKICGRSLDQIRNNQLISPLLNLAIEKSGTSNIPRRKRKSTTQNMSILAEGSKGLFISELSPPKTNTLASKSYLSPRSISFQKLASKSQIITTKKQPIPLIVNQLGTDFLHRVNSEQHIIHSYSIPNGFKLQKPSTSNSILLSPRSQDEQMGTFLNRFENSNRVPYKVPRSREGVNGWKLSARRTRGKRENTVSSIYRKMKSSSERLIHTANQ</sequence>
<accession>A0AAU9IIV0</accession>
<protein>
    <submittedName>
        <fullName evidence="1">Uncharacterized protein</fullName>
    </submittedName>
</protein>
<comment type="caution">
    <text evidence="1">The sequence shown here is derived from an EMBL/GenBank/DDBJ whole genome shotgun (WGS) entry which is preliminary data.</text>
</comment>
<dbReference type="EMBL" id="CAJZBQ010000005">
    <property type="protein sequence ID" value="CAG9312118.1"/>
    <property type="molecule type" value="Genomic_DNA"/>
</dbReference>